<gene>
    <name evidence="6" type="ORF">GCM10011575_01370</name>
</gene>
<reference evidence="6" key="2">
    <citation type="submission" date="2020-09" db="EMBL/GenBank/DDBJ databases">
        <authorList>
            <person name="Sun Q."/>
            <person name="Zhou Y."/>
        </authorList>
    </citation>
    <scope>NUCLEOTIDE SEQUENCE</scope>
    <source>
        <strain evidence="6">CGMCC 4.7306</strain>
    </source>
</reference>
<dbReference type="Pfam" id="PF01418">
    <property type="entry name" value="HTH_6"/>
    <property type="match status" value="1"/>
</dbReference>
<reference evidence="6" key="1">
    <citation type="journal article" date="2014" name="Int. J. Syst. Evol. Microbiol.">
        <title>Complete genome sequence of Corynebacterium casei LMG S-19264T (=DSM 44701T), isolated from a smear-ripened cheese.</title>
        <authorList>
            <consortium name="US DOE Joint Genome Institute (JGI-PGF)"/>
            <person name="Walter F."/>
            <person name="Albersmeier A."/>
            <person name="Kalinowski J."/>
            <person name="Ruckert C."/>
        </authorList>
    </citation>
    <scope>NUCLEOTIDE SEQUENCE</scope>
    <source>
        <strain evidence="6">CGMCC 4.7306</strain>
    </source>
</reference>
<dbReference type="GO" id="GO:1901135">
    <property type="term" value="P:carbohydrate derivative metabolic process"/>
    <property type="evidence" value="ECO:0007669"/>
    <property type="project" value="InterPro"/>
</dbReference>
<feature type="domain" description="SIS" evidence="5">
    <location>
        <begin position="132"/>
        <end position="273"/>
    </location>
</feature>
<dbReference type="GO" id="GO:0003700">
    <property type="term" value="F:DNA-binding transcription factor activity"/>
    <property type="evidence" value="ECO:0007669"/>
    <property type="project" value="InterPro"/>
</dbReference>
<keyword evidence="2" id="KW-0238">DNA-binding</keyword>
<dbReference type="SUPFAM" id="SSF46689">
    <property type="entry name" value="Homeodomain-like"/>
    <property type="match status" value="1"/>
</dbReference>
<keyword evidence="1" id="KW-0805">Transcription regulation</keyword>
<sequence length="292" mass="30714">MTDPEQAHGAPADVTARISSLLPSLLPAERQVAQVLLDRAADAAELSSQQVADLAATSRATVVRTAQSLGYSGYQQLRVLLARDALLQRQAADSGDHGVRGVAAATFAHFHQVQDSAVQMTALLDADEVARAVARLAAARRILVVGHGLSRSLSVDVTARLVRLGLQAEQLSDRMDQLVVTRLLGPHDVVLVISGSGAHSDSLALAREAAAGEPGLIVITAFARSAIAQLADILLVVGMPNTSFTDELTYTTRIPQAILIEGLMGSLRDQLGERGRRAAALALSAVSDHVHE</sequence>
<dbReference type="InterPro" id="IPR036388">
    <property type="entry name" value="WH-like_DNA-bd_sf"/>
</dbReference>
<dbReference type="Proteomes" id="UP000613840">
    <property type="component" value="Unassembled WGS sequence"/>
</dbReference>
<feature type="domain" description="HTH rpiR-type" evidence="4">
    <location>
        <begin position="12"/>
        <end position="88"/>
    </location>
</feature>
<dbReference type="EMBL" id="BMMZ01000001">
    <property type="protein sequence ID" value="GGL47298.1"/>
    <property type="molecule type" value="Genomic_DNA"/>
</dbReference>
<dbReference type="PROSITE" id="PS51464">
    <property type="entry name" value="SIS"/>
    <property type="match status" value="1"/>
</dbReference>
<dbReference type="GO" id="GO:0003677">
    <property type="term" value="F:DNA binding"/>
    <property type="evidence" value="ECO:0007669"/>
    <property type="project" value="UniProtKB-KW"/>
</dbReference>
<dbReference type="InterPro" id="IPR046348">
    <property type="entry name" value="SIS_dom_sf"/>
</dbReference>
<dbReference type="Gene3D" id="3.40.50.10490">
    <property type="entry name" value="Glucose-6-phosphate isomerase like protein, domain 1"/>
    <property type="match status" value="1"/>
</dbReference>
<dbReference type="AlphaFoldDB" id="A0A917S0U4"/>
<dbReference type="Pfam" id="PF01380">
    <property type="entry name" value="SIS"/>
    <property type="match status" value="1"/>
</dbReference>
<evidence type="ECO:0000313" key="7">
    <source>
        <dbReference type="Proteomes" id="UP000613840"/>
    </source>
</evidence>
<dbReference type="InterPro" id="IPR000281">
    <property type="entry name" value="HTH_RpiR"/>
</dbReference>
<name>A0A917S0U4_9ACTN</name>
<evidence type="ECO:0000259" key="5">
    <source>
        <dbReference type="PROSITE" id="PS51464"/>
    </source>
</evidence>
<organism evidence="6 7">
    <name type="scientific">Microlunatus endophyticus</name>
    <dbReference type="NCBI Taxonomy" id="1716077"/>
    <lineage>
        <taxon>Bacteria</taxon>
        <taxon>Bacillati</taxon>
        <taxon>Actinomycetota</taxon>
        <taxon>Actinomycetes</taxon>
        <taxon>Propionibacteriales</taxon>
        <taxon>Propionibacteriaceae</taxon>
        <taxon>Microlunatus</taxon>
    </lineage>
</organism>
<evidence type="ECO:0000259" key="4">
    <source>
        <dbReference type="PROSITE" id="PS51071"/>
    </source>
</evidence>
<keyword evidence="7" id="KW-1185">Reference proteome</keyword>
<dbReference type="GO" id="GO:0097367">
    <property type="term" value="F:carbohydrate derivative binding"/>
    <property type="evidence" value="ECO:0007669"/>
    <property type="project" value="InterPro"/>
</dbReference>
<dbReference type="SUPFAM" id="SSF53697">
    <property type="entry name" value="SIS domain"/>
    <property type="match status" value="1"/>
</dbReference>
<evidence type="ECO:0000256" key="1">
    <source>
        <dbReference type="ARBA" id="ARBA00023015"/>
    </source>
</evidence>
<evidence type="ECO:0000313" key="6">
    <source>
        <dbReference type="EMBL" id="GGL47298.1"/>
    </source>
</evidence>
<dbReference type="CDD" id="cd05013">
    <property type="entry name" value="SIS_RpiR"/>
    <property type="match status" value="1"/>
</dbReference>
<dbReference type="Gene3D" id="1.10.10.10">
    <property type="entry name" value="Winged helix-like DNA-binding domain superfamily/Winged helix DNA-binding domain"/>
    <property type="match status" value="1"/>
</dbReference>
<dbReference type="PANTHER" id="PTHR30514">
    <property type="entry name" value="GLUCOKINASE"/>
    <property type="match status" value="1"/>
</dbReference>
<accession>A0A917S0U4</accession>
<keyword evidence="3" id="KW-0804">Transcription</keyword>
<dbReference type="PROSITE" id="PS51071">
    <property type="entry name" value="HTH_RPIR"/>
    <property type="match status" value="1"/>
</dbReference>
<evidence type="ECO:0000256" key="3">
    <source>
        <dbReference type="ARBA" id="ARBA00023163"/>
    </source>
</evidence>
<comment type="caution">
    <text evidence="6">The sequence shown here is derived from an EMBL/GenBank/DDBJ whole genome shotgun (WGS) entry which is preliminary data.</text>
</comment>
<dbReference type="PANTHER" id="PTHR30514:SF1">
    <property type="entry name" value="HTH-TYPE TRANSCRIPTIONAL REGULATOR HEXR-RELATED"/>
    <property type="match status" value="1"/>
</dbReference>
<evidence type="ECO:0000256" key="2">
    <source>
        <dbReference type="ARBA" id="ARBA00023125"/>
    </source>
</evidence>
<proteinExistence type="predicted"/>
<dbReference type="InterPro" id="IPR047640">
    <property type="entry name" value="RpiR-like"/>
</dbReference>
<protein>
    <submittedName>
        <fullName evidence="6">Transcriptional regulator</fullName>
    </submittedName>
</protein>
<dbReference type="InterPro" id="IPR009057">
    <property type="entry name" value="Homeodomain-like_sf"/>
</dbReference>
<dbReference type="InterPro" id="IPR035472">
    <property type="entry name" value="RpiR-like_SIS"/>
</dbReference>
<dbReference type="RefSeq" id="WP_188893255.1">
    <property type="nucleotide sequence ID" value="NZ_BMMZ01000001.1"/>
</dbReference>
<dbReference type="InterPro" id="IPR001347">
    <property type="entry name" value="SIS_dom"/>
</dbReference>